<dbReference type="SUPFAM" id="SSF52768">
    <property type="entry name" value="Arginase/deacetylase"/>
    <property type="match status" value="1"/>
</dbReference>
<gene>
    <name evidence="6" type="primary">speB</name>
    <name evidence="6" type="ORF">GX523_10050</name>
</gene>
<comment type="cofactor">
    <cofactor evidence="4">
        <name>Mn(2+)</name>
        <dbReference type="ChEBI" id="CHEBI:29035"/>
    </cofactor>
    <text evidence="4">Binds 2 manganese ions per subunit.</text>
</comment>
<reference evidence="6 7" key="1">
    <citation type="journal article" date="2020" name="Biotechnol. Biofuels">
        <title>New insights from the biogas microbiome by comprehensive genome-resolved metagenomics of nearly 1600 species originating from multiple anaerobic digesters.</title>
        <authorList>
            <person name="Campanaro S."/>
            <person name="Treu L."/>
            <person name="Rodriguez-R L.M."/>
            <person name="Kovalovszki A."/>
            <person name="Ziels R.M."/>
            <person name="Maus I."/>
            <person name="Zhu X."/>
            <person name="Kougias P.G."/>
            <person name="Basile A."/>
            <person name="Luo G."/>
            <person name="Schluter A."/>
            <person name="Konstantinidis K.T."/>
            <person name="Angelidaki I."/>
        </authorList>
    </citation>
    <scope>NUCLEOTIDE SEQUENCE [LARGE SCALE GENOMIC DNA]</scope>
    <source>
        <strain evidence="6">AS05jafATM_4</strain>
    </source>
</reference>
<dbReference type="PROSITE" id="PS01053">
    <property type="entry name" value="ARGINASE_1"/>
    <property type="match status" value="1"/>
</dbReference>
<evidence type="ECO:0000256" key="2">
    <source>
        <dbReference type="ARBA" id="ARBA00022723"/>
    </source>
</evidence>
<sequence length="291" mass="32179">MSWEKLMKMTENPGVFMGGETPYEDADAVILGIPMDYTVSFRPGTRLGPLSIRNVSIGIEEYSVYLDKDLSDYAYCDCGDLSLPFGNVEKSLQVIENAAQQVLEDGKFPIFLGGEHLVTYPLLKPFMEKYPELRVVHFDAHADLRTDYFGEPNSHATVMRKISEALGPNRVYQFGIRSGTREEFLFAKENNHLVVEEVLEPLKAVLPELKGKPVYVTLDIDVVDPAFAPGTGTQEAGGCTSREIIKAIHALGELDVVGFDLVEVSPAMDSSERTALLAAKIVREAILSFVK</sequence>
<dbReference type="Gene3D" id="3.40.800.10">
    <property type="entry name" value="Ureohydrolase domain"/>
    <property type="match status" value="1"/>
</dbReference>
<dbReference type="PIRSF" id="PIRSF036979">
    <property type="entry name" value="Arginase"/>
    <property type="match status" value="1"/>
</dbReference>
<keyword evidence="4" id="KW-0464">Manganese</keyword>
<feature type="binding site" evidence="4">
    <location>
        <position position="221"/>
    </location>
    <ligand>
        <name>Mn(2+)</name>
        <dbReference type="ChEBI" id="CHEBI:29035"/>
        <label>1</label>
    </ligand>
</feature>
<dbReference type="GO" id="GO:0008783">
    <property type="term" value="F:agmatinase activity"/>
    <property type="evidence" value="ECO:0007669"/>
    <property type="project" value="UniProtKB-EC"/>
</dbReference>
<evidence type="ECO:0000256" key="4">
    <source>
        <dbReference type="PIRSR" id="PIRSR036979-1"/>
    </source>
</evidence>
<dbReference type="CDD" id="cd11593">
    <property type="entry name" value="Agmatinase-like_2"/>
    <property type="match status" value="1"/>
</dbReference>
<dbReference type="Proteomes" id="UP000553059">
    <property type="component" value="Unassembled WGS sequence"/>
</dbReference>
<dbReference type="AlphaFoldDB" id="A0A7C6Z4R6"/>
<comment type="similarity">
    <text evidence="1">Belongs to the arginase family. Agmatinase subfamily.</text>
</comment>
<dbReference type="NCBIfam" id="TIGR01230">
    <property type="entry name" value="agmatinase"/>
    <property type="match status" value="1"/>
</dbReference>
<protein>
    <submittedName>
        <fullName evidence="6">Agmatinase</fullName>
        <ecNumber evidence="6">3.5.3.11</ecNumber>
    </submittedName>
</protein>
<feature type="binding site" evidence="4">
    <location>
        <position position="219"/>
    </location>
    <ligand>
        <name>Mn(2+)</name>
        <dbReference type="ChEBI" id="CHEBI:29035"/>
        <label>1</label>
    </ligand>
</feature>
<dbReference type="InterPro" id="IPR020855">
    <property type="entry name" value="Ureohydrolase_Mn_BS"/>
</dbReference>
<evidence type="ECO:0000256" key="1">
    <source>
        <dbReference type="ARBA" id="ARBA00009227"/>
    </source>
</evidence>
<dbReference type="InterPro" id="IPR006035">
    <property type="entry name" value="Ureohydrolase"/>
</dbReference>
<feature type="binding site" evidence="4">
    <location>
        <position position="141"/>
    </location>
    <ligand>
        <name>Mn(2+)</name>
        <dbReference type="ChEBI" id="CHEBI:29035"/>
        <label>1</label>
    </ligand>
</feature>
<proteinExistence type="inferred from homology"/>
<name>A0A7C6Z4R6_9FIRM</name>
<organism evidence="6 7">
    <name type="scientific">Desulfitobacterium dehalogenans</name>
    <dbReference type="NCBI Taxonomy" id="36854"/>
    <lineage>
        <taxon>Bacteria</taxon>
        <taxon>Bacillati</taxon>
        <taxon>Bacillota</taxon>
        <taxon>Clostridia</taxon>
        <taxon>Eubacteriales</taxon>
        <taxon>Desulfitobacteriaceae</taxon>
        <taxon>Desulfitobacterium</taxon>
    </lineage>
</organism>
<dbReference type="PANTHER" id="PTHR11358">
    <property type="entry name" value="ARGINASE/AGMATINASE"/>
    <property type="match status" value="1"/>
</dbReference>
<dbReference type="EMBL" id="DUTF01000230">
    <property type="protein sequence ID" value="HHY27062.1"/>
    <property type="molecule type" value="Genomic_DNA"/>
</dbReference>
<feature type="binding site" evidence="4">
    <location>
        <position position="139"/>
    </location>
    <ligand>
        <name>Mn(2+)</name>
        <dbReference type="ChEBI" id="CHEBI:29035"/>
        <label>1</label>
    </ligand>
</feature>
<keyword evidence="3 5" id="KW-0378">Hydrolase</keyword>
<feature type="binding site" evidence="4">
    <location>
        <position position="143"/>
    </location>
    <ligand>
        <name>Mn(2+)</name>
        <dbReference type="ChEBI" id="CHEBI:29035"/>
        <label>1</label>
    </ligand>
</feature>
<dbReference type="InterPro" id="IPR023696">
    <property type="entry name" value="Ureohydrolase_dom_sf"/>
</dbReference>
<feature type="binding site" evidence="4">
    <location>
        <position position="116"/>
    </location>
    <ligand>
        <name>Mn(2+)</name>
        <dbReference type="ChEBI" id="CHEBI:29035"/>
        <label>1</label>
    </ligand>
</feature>
<accession>A0A7C6Z4R6</accession>
<comment type="caution">
    <text evidence="6">The sequence shown here is derived from an EMBL/GenBank/DDBJ whole genome shotgun (WGS) entry which is preliminary data.</text>
</comment>
<dbReference type="PROSITE" id="PS51409">
    <property type="entry name" value="ARGINASE_2"/>
    <property type="match status" value="1"/>
</dbReference>
<evidence type="ECO:0000313" key="6">
    <source>
        <dbReference type="EMBL" id="HHY27062.1"/>
    </source>
</evidence>
<dbReference type="GO" id="GO:0033389">
    <property type="term" value="P:putrescine biosynthetic process from arginine, via agmatine"/>
    <property type="evidence" value="ECO:0007669"/>
    <property type="project" value="TreeGrafter"/>
</dbReference>
<evidence type="ECO:0000313" key="7">
    <source>
        <dbReference type="Proteomes" id="UP000553059"/>
    </source>
</evidence>
<evidence type="ECO:0000256" key="3">
    <source>
        <dbReference type="ARBA" id="ARBA00022801"/>
    </source>
</evidence>
<dbReference type="Pfam" id="PF00491">
    <property type="entry name" value="Arginase"/>
    <property type="match status" value="1"/>
</dbReference>
<dbReference type="EC" id="3.5.3.11" evidence="6"/>
<dbReference type="PANTHER" id="PTHR11358:SF26">
    <property type="entry name" value="GUANIDINO ACID HYDROLASE, MITOCHONDRIAL"/>
    <property type="match status" value="1"/>
</dbReference>
<evidence type="ECO:0000256" key="5">
    <source>
        <dbReference type="RuleBase" id="RU003684"/>
    </source>
</evidence>
<dbReference type="GO" id="GO:0046872">
    <property type="term" value="F:metal ion binding"/>
    <property type="evidence" value="ECO:0007669"/>
    <property type="project" value="UniProtKB-KW"/>
</dbReference>
<dbReference type="InterPro" id="IPR005925">
    <property type="entry name" value="Agmatinase-rel"/>
</dbReference>
<keyword evidence="2 4" id="KW-0479">Metal-binding</keyword>